<evidence type="ECO:0000313" key="2">
    <source>
        <dbReference type="Proteomes" id="UP000634136"/>
    </source>
</evidence>
<gene>
    <name evidence="1" type="ORF">G2W53_001343</name>
</gene>
<dbReference type="Proteomes" id="UP000634136">
    <property type="component" value="Unassembled WGS sequence"/>
</dbReference>
<accession>A0A834XJH7</accession>
<organism evidence="1 2">
    <name type="scientific">Senna tora</name>
    <dbReference type="NCBI Taxonomy" id="362788"/>
    <lineage>
        <taxon>Eukaryota</taxon>
        <taxon>Viridiplantae</taxon>
        <taxon>Streptophyta</taxon>
        <taxon>Embryophyta</taxon>
        <taxon>Tracheophyta</taxon>
        <taxon>Spermatophyta</taxon>
        <taxon>Magnoliopsida</taxon>
        <taxon>eudicotyledons</taxon>
        <taxon>Gunneridae</taxon>
        <taxon>Pentapetalae</taxon>
        <taxon>rosids</taxon>
        <taxon>fabids</taxon>
        <taxon>Fabales</taxon>
        <taxon>Fabaceae</taxon>
        <taxon>Caesalpinioideae</taxon>
        <taxon>Cassia clade</taxon>
        <taxon>Senna</taxon>
    </lineage>
</organism>
<dbReference type="EMBL" id="JAAIUW010000001">
    <property type="protein sequence ID" value="KAF7844438.1"/>
    <property type="molecule type" value="Genomic_DNA"/>
</dbReference>
<comment type="caution">
    <text evidence="1">The sequence shown here is derived from an EMBL/GenBank/DDBJ whole genome shotgun (WGS) entry which is preliminary data.</text>
</comment>
<sequence>MECLHNSSSVDRPRCLVKSHHSPIPLRPTMLQRASKEQQYFDLSPQGPTRKTFGTSDNITIDRIVNE</sequence>
<dbReference type="AlphaFoldDB" id="A0A834XJH7"/>
<keyword evidence="2" id="KW-1185">Reference proteome</keyword>
<protein>
    <submittedName>
        <fullName evidence="1">Uncharacterized protein</fullName>
    </submittedName>
</protein>
<name>A0A834XJH7_9FABA</name>
<reference evidence="1" key="1">
    <citation type="submission" date="2020-09" db="EMBL/GenBank/DDBJ databases">
        <title>Genome-Enabled Discovery of Anthraquinone Biosynthesis in Senna tora.</title>
        <authorList>
            <person name="Kang S.-H."/>
            <person name="Pandey R.P."/>
            <person name="Lee C.-M."/>
            <person name="Sim J.-S."/>
            <person name="Jeong J.-T."/>
            <person name="Choi B.-S."/>
            <person name="Jung M."/>
            <person name="Ginzburg D."/>
            <person name="Zhao K."/>
            <person name="Won S.Y."/>
            <person name="Oh T.-J."/>
            <person name="Yu Y."/>
            <person name="Kim N.-H."/>
            <person name="Lee O.R."/>
            <person name="Lee T.-H."/>
            <person name="Bashyal P."/>
            <person name="Kim T.-S."/>
            <person name="Lee W.-H."/>
            <person name="Kawkins C."/>
            <person name="Kim C.-K."/>
            <person name="Kim J.S."/>
            <person name="Ahn B.O."/>
            <person name="Rhee S.Y."/>
            <person name="Sohng J.K."/>
        </authorList>
    </citation>
    <scope>NUCLEOTIDE SEQUENCE</scope>
    <source>
        <tissue evidence="1">Leaf</tissue>
    </source>
</reference>
<proteinExistence type="predicted"/>
<evidence type="ECO:0000313" key="1">
    <source>
        <dbReference type="EMBL" id="KAF7844438.1"/>
    </source>
</evidence>